<dbReference type="GO" id="GO:0001729">
    <property type="term" value="F:ceramide kinase activity"/>
    <property type="evidence" value="ECO:0007669"/>
    <property type="project" value="TreeGrafter"/>
</dbReference>
<evidence type="ECO:0000313" key="1">
    <source>
        <dbReference type="EMBL" id="KAE9598333.1"/>
    </source>
</evidence>
<dbReference type="PANTHER" id="PTHR12358">
    <property type="entry name" value="SPHINGOSINE KINASE"/>
    <property type="match status" value="1"/>
</dbReference>
<sequence>MGTTGARDPITSALQIVLGKRVHLDIAQVVRWKTTPMSEVESYVRYAASFSGEKYRWMGPKRYDYAGTMVFLRHSVLNCGCNRICSNGCSYCDCARCGYIIVIRSHIGVNFSLHM</sequence>
<proteinExistence type="predicted"/>
<dbReference type="GO" id="GO:0016020">
    <property type="term" value="C:membrane"/>
    <property type="evidence" value="ECO:0007669"/>
    <property type="project" value="GOC"/>
</dbReference>
<dbReference type="Gene3D" id="2.60.200.40">
    <property type="match status" value="1"/>
</dbReference>
<comment type="caution">
    <text evidence="1">The sequence shown here is derived from an EMBL/GenBank/DDBJ whole genome shotgun (WGS) entry which is preliminary data.</text>
</comment>
<dbReference type="EMBL" id="WOCE01000015">
    <property type="protein sequence ID" value="KAE9598333.1"/>
    <property type="molecule type" value="Genomic_DNA"/>
</dbReference>
<protein>
    <submittedName>
        <fullName evidence="1">Putative ceramide kinase</fullName>
    </submittedName>
</protein>
<keyword evidence="1" id="KW-0808">Transferase</keyword>
<organism evidence="1 2">
    <name type="scientific">Lupinus albus</name>
    <name type="common">White lupine</name>
    <name type="synonym">Lupinus termis</name>
    <dbReference type="NCBI Taxonomy" id="3870"/>
    <lineage>
        <taxon>Eukaryota</taxon>
        <taxon>Viridiplantae</taxon>
        <taxon>Streptophyta</taxon>
        <taxon>Embryophyta</taxon>
        <taxon>Tracheophyta</taxon>
        <taxon>Spermatophyta</taxon>
        <taxon>Magnoliopsida</taxon>
        <taxon>eudicotyledons</taxon>
        <taxon>Gunneridae</taxon>
        <taxon>Pentapetalae</taxon>
        <taxon>rosids</taxon>
        <taxon>fabids</taxon>
        <taxon>Fabales</taxon>
        <taxon>Fabaceae</taxon>
        <taxon>Papilionoideae</taxon>
        <taxon>50 kb inversion clade</taxon>
        <taxon>genistoids sensu lato</taxon>
        <taxon>core genistoids</taxon>
        <taxon>Genisteae</taxon>
        <taxon>Lupinus</taxon>
    </lineage>
</organism>
<dbReference type="OrthoDB" id="1740590at2759"/>
<keyword evidence="1" id="KW-0418">Kinase</keyword>
<reference evidence="2" key="1">
    <citation type="journal article" date="2020" name="Nat. Commun.">
        <title>Genome sequence of the cluster root forming white lupin.</title>
        <authorList>
            <person name="Hufnagel B."/>
            <person name="Marques A."/>
            <person name="Soriano A."/>
            <person name="Marques L."/>
            <person name="Divol F."/>
            <person name="Doumas P."/>
            <person name="Sallet E."/>
            <person name="Mancinotti D."/>
            <person name="Carrere S."/>
            <person name="Marande W."/>
            <person name="Arribat S."/>
            <person name="Keller J."/>
            <person name="Huneau C."/>
            <person name="Blein T."/>
            <person name="Aime D."/>
            <person name="Laguerre M."/>
            <person name="Taylor J."/>
            <person name="Schubert V."/>
            <person name="Nelson M."/>
            <person name="Geu-Flores F."/>
            <person name="Crespi M."/>
            <person name="Gallardo-Guerrero K."/>
            <person name="Delaux P.-M."/>
            <person name="Salse J."/>
            <person name="Berges H."/>
            <person name="Guyot R."/>
            <person name="Gouzy J."/>
            <person name="Peret B."/>
        </authorList>
    </citation>
    <scope>NUCLEOTIDE SEQUENCE [LARGE SCALE GENOMIC DNA]</scope>
    <source>
        <strain evidence="2">cv. Amiga</strain>
    </source>
</reference>
<evidence type="ECO:0000313" key="2">
    <source>
        <dbReference type="Proteomes" id="UP000447434"/>
    </source>
</evidence>
<dbReference type="GO" id="GO:0006672">
    <property type="term" value="P:ceramide metabolic process"/>
    <property type="evidence" value="ECO:0007669"/>
    <property type="project" value="TreeGrafter"/>
</dbReference>
<dbReference type="PANTHER" id="PTHR12358:SF6">
    <property type="entry name" value="CERAMIDE KINASE"/>
    <property type="match status" value="1"/>
</dbReference>
<keyword evidence="2" id="KW-1185">Reference proteome</keyword>
<dbReference type="Proteomes" id="UP000447434">
    <property type="component" value="Chromosome 15"/>
</dbReference>
<accession>A0A6A4P0M8</accession>
<gene>
    <name evidence="1" type="ORF">Lalb_Chr15g0079671</name>
</gene>
<name>A0A6A4P0M8_LUPAL</name>
<dbReference type="InterPro" id="IPR050187">
    <property type="entry name" value="Lipid_Phosphate_FormReg"/>
</dbReference>
<dbReference type="AlphaFoldDB" id="A0A6A4P0M8"/>